<keyword evidence="3" id="KW-1185">Reference proteome</keyword>
<dbReference type="AlphaFoldDB" id="A0A371PCC3"/>
<gene>
    <name evidence="2" type="ORF">DX116_05485</name>
</gene>
<feature type="chain" id="PRO_5038939642" evidence="1">
    <location>
        <begin position="25"/>
        <end position="284"/>
    </location>
</feature>
<proteinExistence type="predicted"/>
<organism evidence="2 3">
    <name type="scientific">Aeromicrobium endophyticum</name>
    <dbReference type="NCBI Taxonomy" id="2292704"/>
    <lineage>
        <taxon>Bacteria</taxon>
        <taxon>Bacillati</taxon>
        <taxon>Actinomycetota</taxon>
        <taxon>Actinomycetes</taxon>
        <taxon>Propionibacteriales</taxon>
        <taxon>Nocardioidaceae</taxon>
        <taxon>Aeromicrobium</taxon>
    </lineage>
</organism>
<sequence length="284" mass="29406">MRTSILTRSVISIASLAIGSVALAAAPASAAAPSGVTRDLVLAAANAERDGDVNVAAKTLADAVCAPQSGEKLDYVAVRVDYTPDDVDGVFIRAEYLDQVARGGRTCSFAAFVPVAPKATLSGTATLTGLPVDQLQRPYDPEVLATAPLSGDVTTLGPVDGSQFYDMTADAKGDVIAPAGTATDTSRTITPKTTQQRYAAKTARNKAVSSARKAYVKASEKAGSSKSKEAAAKRTYLAKKKAANATYRTALEGTLTIKTTTSPILAASPFEFSIYGGCMRLARC</sequence>
<dbReference type="Proteomes" id="UP000265581">
    <property type="component" value="Unassembled WGS sequence"/>
</dbReference>
<name>A0A371PCC3_9ACTN</name>
<dbReference type="RefSeq" id="WP_119703154.1">
    <property type="nucleotide sequence ID" value="NZ_JBHSOI010000001.1"/>
</dbReference>
<evidence type="ECO:0000313" key="3">
    <source>
        <dbReference type="Proteomes" id="UP000265581"/>
    </source>
</evidence>
<feature type="signal peptide" evidence="1">
    <location>
        <begin position="1"/>
        <end position="24"/>
    </location>
</feature>
<reference evidence="2 3" key="1">
    <citation type="submission" date="2018-08" db="EMBL/GenBank/DDBJ databases">
        <title>Aeromicrobium sp. M2KJ-4, whole genome shotgun sequence.</title>
        <authorList>
            <person name="Tuo L."/>
        </authorList>
    </citation>
    <scope>NUCLEOTIDE SEQUENCE [LARGE SCALE GENOMIC DNA]</scope>
    <source>
        <strain evidence="2 3">M2KJ-4</strain>
    </source>
</reference>
<comment type="caution">
    <text evidence="2">The sequence shown here is derived from an EMBL/GenBank/DDBJ whole genome shotgun (WGS) entry which is preliminary data.</text>
</comment>
<protein>
    <submittedName>
        <fullName evidence="2">Uncharacterized protein</fullName>
    </submittedName>
</protein>
<accession>A0A371PCC3</accession>
<keyword evidence="1" id="KW-0732">Signal</keyword>
<evidence type="ECO:0000256" key="1">
    <source>
        <dbReference type="SAM" id="SignalP"/>
    </source>
</evidence>
<evidence type="ECO:0000313" key="2">
    <source>
        <dbReference type="EMBL" id="REK73040.1"/>
    </source>
</evidence>
<dbReference type="EMBL" id="QUBR01000001">
    <property type="protein sequence ID" value="REK73040.1"/>
    <property type="molecule type" value="Genomic_DNA"/>
</dbReference>